<proteinExistence type="predicted"/>
<dbReference type="SUPFAM" id="SSF53756">
    <property type="entry name" value="UDP-Glycosyltransferase/glycogen phosphorylase"/>
    <property type="match status" value="1"/>
</dbReference>
<dbReference type="AlphaFoldDB" id="A0A1T4JKA4"/>
<dbReference type="OrthoDB" id="9802525at2"/>
<dbReference type="STRING" id="1121925.SAMN02746011_00061"/>
<dbReference type="EMBL" id="FUWO01000001">
    <property type="protein sequence ID" value="SJZ30543.1"/>
    <property type="molecule type" value="Genomic_DNA"/>
</dbReference>
<protein>
    <submittedName>
        <fullName evidence="3">1,2-diacylglycerol 3-glucosyltransferase</fullName>
    </submittedName>
</protein>
<keyword evidence="3" id="KW-0808">Transferase</keyword>
<feature type="domain" description="Glycosyl transferase family 1" evidence="1">
    <location>
        <begin position="191"/>
        <end position="310"/>
    </location>
</feature>
<dbReference type="InterPro" id="IPR050194">
    <property type="entry name" value="Glycosyltransferase_grp1"/>
</dbReference>
<keyword evidence="4" id="KW-1185">Reference proteome</keyword>
<dbReference type="Pfam" id="PF13439">
    <property type="entry name" value="Glyco_transf_4"/>
    <property type="match status" value="1"/>
</dbReference>
<dbReference type="PANTHER" id="PTHR45947">
    <property type="entry name" value="SULFOQUINOVOSYL TRANSFERASE SQD2"/>
    <property type="match status" value="1"/>
</dbReference>
<dbReference type="Proteomes" id="UP000189941">
    <property type="component" value="Unassembled WGS sequence"/>
</dbReference>
<dbReference type="GO" id="GO:0016758">
    <property type="term" value="F:hexosyltransferase activity"/>
    <property type="evidence" value="ECO:0007669"/>
    <property type="project" value="TreeGrafter"/>
</dbReference>
<evidence type="ECO:0000259" key="1">
    <source>
        <dbReference type="Pfam" id="PF00534"/>
    </source>
</evidence>
<dbReference type="RefSeq" id="WP_078754949.1">
    <property type="nucleotide sequence ID" value="NZ_FUWO01000001.1"/>
</dbReference>
<feature type="domain" description="Glycosyltransferase subfamily 4-like N-terminal" evidence="2">
    <location>
        <begin position="14"/>
        <end position="179"/>
    </location>
</feature>
<dbReference type="PANTHER" id="PTHR45947:SF3">
    <property type="entry name" value="SULFOQUINOVOSYL TRANSFERASE SQD2"/>
    <property type="match status" value="1"/>
</dbReference>
<dbReference type="Pfam" id="PF00534">
    <property type="entry name" value="Glycos_transf_1"/>
    <property type="match status" value="1"/>
</dbReference>
<accession>A0A1T4JKA4</accession>
<name>A0A1T4JKA4_9LACT</name>
<sequence>MNIGLFTDTYFPQVSGVSTSIKSLRDELVKRGHFVIIFTTTDPHADDDEDGTIVRLPSIPFVSFEERRIAYSGFDKALRIARRFKLDVIHTHTEFSLGLTGLYVAGRLKIPVIHTYHTLYEKYTHYILDGDLIQAKHVGTLTRLFCEQVEGIIAPSKMTFEKLREYGIQNEIRVIPTGVKIPEPNKEKVAELKSKLAIASDEKVFLSLSRLSKEKSIDKVIDEYELIAKEYPNSRLLIVGDGPAREELENQAAKKTARIDFIGEASYDEVPHYYQLCDLYLNASESETQGLTYLEAFANCLPIIAKRNPYLESLMPQACFGQLFDEQVSLSQTAINFLKQMECGEIQTIDTKALSAISVETFGQSAEAFYEYAIQHKCRSRFNIPDIVIPRIKNLIRDVVLGPDKENGQEFTNN</sequence>
<dbReference type="FunFam" id="3.40.50.2000:FF:000136">
    <property type="entry name" value="Glycosyl transferase, group 1"/>
    <property type="match status" value="1"/>
</dbReference>
<evidence type="ECO:0000313" key="4">
    <source>
        <dbReference type="Proteomes" id="UP000189941"/>
    </source>
</evidence>
<dbReference type="InterPro" id="IPR001296">
    <property type="entry name" value="Glyco_trans_1"/>
</dbReference>
<organism evidence="3 4">
    <name type="scientific">Globicatella sulfidifaciens DSM 15739</name>
    <dbReference type="NCBI Taxonomy" id="1121925"/>
    <lineage>
        <taxon>Bacteria</taxon>
        <taxon>Bacillati</taxon>
        <taxon>Bacillota</taxon>
        <taxon>Bacilli</taxon>
        <taxon>Lactobacillales</taxon>
        <taxon>Aerococcaceae</taxon>
        <taxon>Globicatella</taxon>
    </lineage>
</organism>
<evidence type="ECO:0000259" key="2">
    <source>
        <dbReference type="Pfam" id="PF13439"/>
    </source>
</evidence>
<reference evidence="4" key="1">
    <citation type="submission" date="2017-02" db="EMBL/GenBank/DDBJ databases">
        <authorList>
            <person name="Varghese N."/>
            <person name="Submissions S."/>
        </authorList>
    </citation>
    <scope>NUCLEOTIDE SEQUENCE [LARGE SCALE GENOMIC DNA]</scope>
    <source>
        <strain evidence="4">DSM 15739</strain>
    </source>
</reference>
<dbReference type="CDD" id="cd03817">
    <property type="entry name" value="GT4_UGDG-like"/>
    <property type="match status" value="1"/>
</dbReference>
<gene>
    <name evidence="3" type="ORF">SAMN02746011_00061</name>
</gene>
<evidence type="ECO:0000313" key="3">
    <source>
        <dbReference type="EMBL" id="SJZ30543.1"/>
    </source>
</evidence>
<dbReference type="Gene3D" id="3.40.50.2000">
    <property type="entry name" value="Glycogen Phosphorylase B"/>
    <property type="match status" value="2"/>
</dbReference>
<dbReference type="InterPro" id="IPR028098">
    <property type="entry name" value="Glyco_trans_4-like_N"/>
</dbReference>